<dbReference type="AlphaFoldDB" id="X1DVF5"/>
<gene>
    <name evidence="1" type="ORF">S01H4_59912</name>
</gene>
<proteinExistence type="predicted"/>
<dbReference type="EMBL" id="BART01035218">
    <property type="protein sequence ID" value="GAH12210.1"/>
    <property type="molecule type" value="Genomic_DNA"/>
</dbReference>
<organism evidence="1">
    <name type="scientific">marine sediment metagenome</name>
    <dbReference type="NCBI Taxonomy" id="412755"/>
    <lineage>
        <taxon>unclassified sequences</taxon>
        <taxon>metagenomes</taxon>
        <taxon>ecological metagenomes</taxon>
    </lineage>
</organism>
<sequence>GIKIGHINTDPPFMAILLGRLGFYELLNSSGMISKKR</sequence>
<name>X1DVF5_9ZZZZ</name>
<protein>
    <submittedName>
        <fullName evidence="1">Uncharacterized protein</fullName>
    </submittedName>
</protein>
<evidence type="ECO:0000313" key="1">
    <source>
        <dbReference type="EMBL" id="GAH12210.1"/>
    </source>
</evidence>
<feature type="non-terminal residue" evidence="1">
    <location>
        <position position="1"/>
    </location>
</feature>
<reference evidence="1" key="1">
    <citation type="journal article" date="2014" name="Front. Microbiol.">
        <title>High frequency of phylogenetically diverse reductive dehalogenase-homologous genes in deep subseafloor sedimentary metagenomes.</title>
        <authorList>
            <person name="Kawai M."/>
            <person name="Futagami T."/>
            <person name="Toyoda A."/>
            <person name="Takaki Y."/>
            <person name="Nishi S."/>
            <person name="Hori S."/>
            <person name="Arai W."/>
            <person name="Tsubouchi T."/>
            <person name="Morono Y."/>
            <person name="Uchiyama I."/>
            <person name="Ito T."/>
            <person name="Fujiyama A."/>
            <person name="Inagaki F."/>
            <person name="Takami H."/>
        </authorList>
    </citation>
    <scope>NUCLEOTIDE SEQUENCE</scope>
    <source>
        <strain evidence="1">Expedition CK06-06</strain>
    </source>
</reference>
<comment type="caution">
    <text evidence="1">The sequence shown here is derived from an EMBL/GenBank/DDBJ whole genome shotgun (WGS) entry which is preliminary data.</text>
</comment>
<accession>X1DVF5</accession>